<dbReference type="InterPro" id="IPR050807">
    <property type="entry name" value="TransReg_Diox_bact_type"/>
</dbReference>
<dbReference type="GO" id="GO:0005829">
    <property type="term" value="C:cytosol"/>
    <property type="evidence" value="ECO:0007669"/>
    <property type="project" value="TreeGrafter"/>
</dbReference>
<dbReference type="EMBL" id="CP024969">
    <property type="protein sequence ID" value="ATZ21584.1"/>
    <property type="molecule type" value="Genomic_DNA"/>
</dbReference>
<dbReference type="InterPro" id="IPR001387">
    <property type="entry name" value="Cro/C1-type_HTH"/>
</dbReference>
<dbReference type="PANTHER" id="PTHR46797:SF23">
    <property type="entry name" value="HTH-TYPE TRANSCRIPTIONAL REGULATOR SUTR"/>
    <property type="match status" value="1"/>
</dbReference>
<keyword evidence="3" id="KW-0804">Transcription</keyword>
<sequence>MKKYNAENDLILIIAANLRKIRSSKGLTQEELGFRSSISKNYISDFERGRRNITIKVFQRLIEGLEITPQELLINK</sequence>
<gene>
    <name evidence="5" type="ORF">MTABA_v1c03830</name>
</gene>
<dbReference type="SUPFAM" id="SSF47413">
    <property type="entry name" value="lambda repressor-like DNA-binding domains"/>
    <property type="match status" value="1"/>
</dbReference>
<evidence type="ECO:0000256" key="3">
    <source>
        <dbReference type="ARBA" id="ARBA00023163"/>
    </source>
</evidence>
<dbReference type="CDD" id="cd00093">
    <property type="entry name" value="HTH_XRE"/>
    <property type="match status" value="1"/>
</dbReference>
<dbReference type="GO" id="GO:0003677">
    <property type="term" value="F:DNA binding"/>
    <property type="evidence" value="ECO:0007669"/>
    <property type="project" value="UniProtKB-KW"/>
</dbReference>
<keyword evidence="1" id="KW-0805">Transcription regulation</keyword>
<feature type="domain" description="HTH cro/C1-type" evidence="4">
    <location>
        <begin position="18"/>
        <end position="72"/>
    </location>
</feature>
<dbReference type="KEGG" id="mtab:MTABA_v1c03830"/>
<accession>A0A2K8P4A7</accession>
<evidence type="ECO:0000313" key="6">
    <source>
        <dbReference type="Proteomes" id="UP000232223"/>
    </source>
</evidence>
<organism evidence="5 6">
    <name type="scientific">Mesoplasma tabanidae</name>
    <dbReference type="NCBI Taxonomy" id="219745"/>
    <lineage>
        <taxon>Bacteria</taxon>
        <taxon>Bacillati</taxon>
        <taxon>Mycoplasmatota</taxon>
        <taxon>Mollicutes</taxon>
        <taxon>Entomoplasmatales</taxon>
        <taxon>Entomoplasmataceae</taxon>
        <taxon>Mesoplasma</taxon>
    </lineage>
</organism>
<keyword evidence="6" id="KW-1185">Reference proteome</keyword>
<dbReference type="InterPro" id="IPR010982">
    <property type="entry name" value="Lambda_DNA-bd_dom_sf"/>
</dbReference>
<dbReference type="PROSITE" id="PS50943">
    <property type="entry name" value="HTH_CROC1"/>
    <property type="match status" value="1"/>
</dbReference>
<dbReference type="GO" id="GO:0003700">
    <property type="term" value="F:DNA-binding transcription factor activity"/>
    <property type="evidence" value="ECO:0007669"/>
    <property type="project" value="TreeGrafter"/>
</dbReference>
<dbReference type="AlphaFoldDB" id="A0A2K8P4A7"/>
<evidence type="ECO:0000256" key="2">
    <source>
        <dbReference type="ARBA" id="ARBA00023125"/>
    </source>
</evidence>
<dbReference type="OrthoDB" id="9814553at2"/>
<proteinExistence type="predicted"/>
<dbReference type="Proteomes" id="UP000232223">
    <property type="component" value="Chromosome"/>
</dbReference>
<dbReference type="PANTHER" id="PTHR46797">
    <property type="entry name" value="HTH-TYPE TRANSCRIPTIONAL REGULATOR"/>
    <property type="match status" value="1"/>
</dbReference>
<name>A0A2K8P4A7_9MOLU</name>
<dbReference type="Gene3D" id="1.10.260.40">
    <property type="entry name" value="lambda repressor-like DNA-binding domains"/>
    <property type="match status" value="1"/>
</dbReference>
<protein>
    <submittedName>
        <fullName evidence="5">Transcriptional regulator</fullName>
    </submittedName>
</protein>
<dbReference type="Pfam" id="PF01381">
    <property type="entry name" value="HTH_3"/>
    <property type="match status" value="1"/>
</dbReference>
<evidence type="ECO:0000259" key="4">
    <source>
        <dbReference type="PROSITE" id="PS50943"/>
    </source>
</evidence>
<keyword evidence="2" id="KW-0238">DNA-binding</keyword>
<evidence type="ECO:0000256" key="1">
    <source>
        <dbReference type="ARBA" id="ARBA00023015"/>
    </source>
</evidence>
<dbReference type="SMART" id="SM00530">
    <property type="entry name" value="HTH_XRE"/>
    <property type="match status" value="1"/>
</dbReference>
<reference evidence="5 6" key="1">
    <citation type="submission" date="2017-11" db="EMBL/GenBank/DDBJ databases">
        <title>Genome sequence of Mesoplasma tabanidae BARC 857 (ATCC 49584).</title>
        <authorList>
            <person name="Lo W.-S."/>
            <person name="Kuo C.-H."/>
        </authorList>
    </citation>
    <scope>NUCLEOTIDE SEQUENCE [LARGE SCALE GENOMIC DNA]</scope>
    <source>
        <strain evidence="5 6">BARC 857</strain>
    </source>
</reference>
<evidence type="ECO:0000313" key="5">
    <source>
        <dbReference type="EMBL" id="ATZ21584.1"/>
    </source>
</evidence>
<dbReference type="RefSeq" id="WP_100679523.1">
    <property type="nucleotide sequence ID" value="NZ_CP024969.1"/>
</dbReference>